<keyword evidence="3 7" id="KW-0812">Transmembrane</keyword>
<dbReference type="PANTHER" id="PTHR43731:SF14">
    <property type="entry name" value="PRESENILIN-ASSOCIATED RHOMBOID-LIKE PROTEIN, MITOCHONDRIAL"/>
    <property type="match status" value="1"/>
</dbReference>
<feature type="transmembrane region" description="Helical" evidence="7">
    <location>
        <begin position="126"/>
        <end position="143"/>
    </location>
</feature>
<dbReference type="Proteomes" id="UP001519343">
    <property type="component" value="Unassembled WGS sequence"/>
</dbReference>
<sequence length="204" mass="23268">MSWFVRNENWRTYIRRYPITSLLMAINIIVFLFMTFGGGSTDFVTLIQYGAYFKPAILEGGEYFRFLTPIFIHIGWEHLLFNNFAILIFAPGLEIMLRKFRYLLLYLASGASGFILTFLFSGPEVIAAGASGSIFGIYGMYAYLARYRRDLMDTYSRQTILPILIFGVISTFVIPGISILGHIGGLVTGYSLGFFLVKRRPVYY</sequence>
<evidence type="ECO:0000259" key="8">
    <source>
        <dbReference type="Pfam" id="PF01694"/>
    </source>
</evidence>
<keyword evidence="6 7" id="KW-0472">Membrane</keyword>
<keyword evidence="4" id="KW-0378">Hydrolase</keyword>
<evidence type="ECO:0000256" key="7">
    <source>
        <dbReference type="SAM" id="Phobius"/>
    </source>
</evidence>
<dbReference type="InterPro" id="IPR050925">
    <property type="entry name" value="Rhomboid_protease_S54"/>
</dbReference>
<comment type="similarity">
    <text evidence="2">Belongs to the peptidase S54 family.</text>
</comment>
<evidence type="ECO:0000256" key="2">
    <source>
        <dbReference type="ARBA" id="ARBA00009045"/>
    </source>
</evidence>
<keyword evidence="10" id="KW-1185">Reference proteome</keyword>
<keyword evidence="5 7" id="KW-1133">Transmembrane helix</keyword>
<reference evidence="9 10" key="1">
    <citation type="submission" date="2021-03" db="EMBL/GenBank/DDBJ databases">
        <title>Genomic Encyclopedia of Type Strains, Phase IV (KMG-IV): sequencing the most valuable type-strain genomes for metagenomic binning, comparative biology and taxonomic classification.</title>
        <authorList>
            <person name="Goeker M."/>
        </authorList>
    </citation>
    <scope>NUCLEOTIDE SEQUENCE [LARGE SCALE GENOMIC DNA]</scope>
    <source>
        <strain evidence="9 10">DSM 24738</strain>
    </source>
</reference>
<evidence type="ECO:0000313" key="9">
    <source>
        <dbReference type="EMBL" id="MBP1933765.1"/>
    </source>
</evidence>
<protein>
    <submittedName>
        <fullName evidence="9">Membrane associated rhomboid family serine protease</fullName>
    </submittedName>
</protein>
<feature type="transmembrane region" description="Helical" evidence="7">
    <location>
        <begin position="21"/>
        <end position="50"/>
    </location>
</feature>
<dbReference type="GO" id="GO:0006508">
    <property type="term" value="P:proteolysis"/>
    <property type="evidence" value="ECO:0007669"/>
    <property type="project" value="UniProtKB-KW"/>
</dbReference>
<comment type="caution">
    <text evidence="9">The sequence shown here is derived from an EMBL/GenBank/DDBJ whole genome shotgun (WGS) entry which is preliminary data.</text>
</comment>
<feature type="domain" description="Peptidase S54 rhomboid" evidence="8">
    <location>
        <begin position="61"/>
        <end position="198"/>
    </location>
</feature>
<evidence type="ECO:0000256" key="4">
    <source>
        <dbReference type="ARBA" id="ARBA00022801"/>
    </source>
</evidence>
<comment type="subcellular location">
    <subcellularLocation>
        <location evidence="1">Membrane</location>
        <topology evidence="1">Multi-pass membrane protein</topology>
    </subcellularLocation>
</comment>
<dbReference type="SUPFAM" id="SSF144091">
    <property type="entry name" value="Rhomboid-like"/>
    <property type="match status" value="1"/>
</dbReference>
<dbReference type="GO" id="GO:0008233">
    <property type="term" value="F:peptidase activity"/>
    <property type="evidence" value="ECO:0007669"/>
    <property type="project" value="UniProtKB-KW"/>
</dbReference>
<keyword evidence="9" id="KW-0645">Protease</keyword>
<accession>A0ABS4GU19</accession>
<dbReference type="InterPro" id="IPR035952">
    <property type="entry name" value="Rhomboid-like_sf"/>
</dbReference>
<dbReference type="InterPro" id="IPR022764">
    <property type="entry name" value="Peptidase_S54_rhomboid_dom"/>
</dbReference>
<dbReference type="RefSeq" id="WP_209811775.1">
    <property type="nucleotide sequence ID" value="NZ_JAGGKT010000013.1"/>
</dbReference>
<feature type="transmembrane region" description="Helical" evidence="7">
    <location>
        <begin position="70"/>
        <end position="90"/>
    </location>
</feature>
<organism evidence="9 10">
    <name type="scientific">Ammoniphilus resinae</name>
    <dbReference type="NCBI Taxonomy" id="861532"/>
    <lineage>
        <taxon>Bacteria</taxon>
        <taxon>Bacillati</taxon>
        <taxon>Bacillota</taxon>
        <taxon>Bacilli</taxon>
        <taxon>Bacillales</taxon>
        <taxon>Paenibacillaceae</taxon>
        <taxon>Aneurinibacillus group</taxon>
        <taxon>Ammoniphilus</taxon>
    </lineage>
</organism>
<evidence type="ECO:0000256" key="3">
    <source>
        <dbReference type="ARBA" id="ARBA00022692"/>
    </source>
</evidence>
<dbReference type="EMBL" id="JAGGKT010000013">
    <property type="protein sequence ID" value="MBP1933765.1"/>
    <property type="molecule type" value="Genomic_DNA"/>
</dbReference>
<gene>
    <name evidence="9" type="ORF">J2Z37_003778</name>
</gene>
<feature type="transmembrane region" description="Helical" evidence="7">
    <location>
        <begin position="102"/>
        <end position="120"/>
    </location>
</feature>
<dbReference type="Gene3D" id="1.20.1540.10">
    <property type="entry name" value="Rhomboid-like"/>
    <property type="match status" value="1"/>
</dbReference>
<evidence type="ECO:0000256" key="5">
    <source>
        <dbReference type="ARBA" id="ARBA00022989"/>
    </source>
</evidence>
<feature type="transmembrane region" description="Helical" evidence="7">
    <location>
        <begin position="155"/>
        <end position="173"/>
    </location>
</feature>
<evidence type="ECO:0000256" key="6">
    <source>
        <dbReference type="ARBA" id="ARBA00023136"/>
    </source>
</evidence>
<name>A0ABS4GU19_9BACL</name>
<proteinExistence type="inferred from homology"/>
<dbReference type="PANTHER" id="PTHR43731">
    <property type="entry name" value="RHOMBOID PROTEASE"/>
    <property type="match status" value="1"/>
</dbReference>
<evidence type="ECO:0000256" key="1">
    <source>
        <dbReference type="ARBA" id="ARBA00004141"/>
    </source>
</evidence>
<dbReference type="Pfam" id="PF01694">
    <property type="entry name" value="Rhomboid"/>
    <property type="match status" value="1"/>
</dbReference>
<evidence type="ECO:0000313" key="10">
    <source>
        <dbReference type="Proteomes" id="UP001519343"/>
    </source>
</evidence>